<dbReference type="PANTHER" id="PTHR13096">
    <property type="entry name" value="MINA53 MYC INDUCED NUCLEAR ANTIGEN"/>
    <property type="match status" value="1"/>
</dbReference>
<keyword evidence="2" id="KW-0479">Metal-binding</keyword>
<dbReference type="PROSITE" id="PS51184">
    <property type="entry name" value="JMJC"/>
    <property type="match status" value="1"/>
</dbReference>
<comment type="caution">
    <text evidence="7">The sequence shown here is derived from an EMBL/GenBank/DDBJ whole genome shotgun (WGS) entry which is preliminary data.</text>
</comment>
<evidence type="ECO:0000313" key="7">
    <source>
        <dbReference type="EMBL" id="GLX80202.1"/>
    </source>
</evidence>
<comment type="cofactor">
    <cofactor evidence="1">
        <name>Fe(2+)</name>
        <dbReference type="ChEBI" id="CHEBI:29033"/>
    </cofactor>
</comment>
<keyword evidence="5" id="KW-0408">Iron</keyword>
<dbReference type="InterPro" id="IPR003347">
    <property type="entry name" value="JmjC_dom"/>
</dbReference>
<dbReference type="SMART" id="SM00558">
    <property type="entry name" value="JmjC"/>
    <property type="match status" value="1"/>
</dbReference>
<dbReference type="InterPro" id="IPR039994">
    <property type="entry name" value="NO66-like"/>
</dbReference>
<evidence type="ECO:0000256" key="4">
    <source>
        <dbReference type="ARBA" id="ARBA00023002"/>
    </source>
</evidence>
<dbReference type="Pfam" id="PF08007">
    <property type="entry name" value="JmjC_2"/>
    <property type="match status" value="1"/>
</dbReference>
<keyword evidence="7" id="KW-0687">Ribonucleoprotein</keyword>
<sequence>MEDNMTFAINWGDLTPEQFLTEYWQKKPLLIKSALPGFQGTIEADELAGLAMEQEIESRIVAQDEQQQWQVSHGPFESFEQFGEQNWTLLVQAVNNWSRQTNDLISLIDFIPRWRIDDVMVSFSTPNGGVGPHLDQYDVFILQGKGKRRWQVGLPDTTLATQLPHPDLKQVSDFTPIIDEITEAGDLLYIPPNHPHNGVSIENSLNFSIGFQAPSSQDLWSGFADQLIDNNIGEQRFGDQQRQTTNEPEILASDDIAALKSFMLAEVNNEQLFPQFIARYLTQSHHALELLIPMEPFTDEQVAGFTEDDSIQFLPVSGIKALICDQPDKNLFINGDKFQLTDETEELGKLLAGSAPLTTKQAKSFMDSLKNNQLLTRVLNKGYWYID</sequence>
<dbReference type="Gene3D" id="2.60.120.650">
    <property type="entry name" value="Cupin"/>
    <property type="match status" value="1"/>
</dbReference>
<keyword evidence="7" id="KW-0689">Ribosomal protein</keyword>
<dbReference type="EMBL" id="BSST01000001">
    <property type="protein sequence ID" value="GLX80202.1"/>
    <property type="molecule type" value="Genomic_DNA"/>
</dbReference>
<dbReference type="Proteomes" id="UP001157186">
    <property type="component" value="Unassembled WGS sequence"/>
</dbReference>
<reference evidence="7 8" key="1">
    <citation type="submission" date="2023-03" db="EMBL/GenBank/DDBJ databases">
        <title>Draft genome sequence of Thalassotalea insulae KCTC 62186T.</title>
        <authorList>
            <person name="Sawabe T."/>
        </authorList>
    </citation>
    <scope>NUCLEOTIDE SEQUENCE [LARGE SCALE GENOMIC DNA]</scope>
    <source>
        <strain evidence="7 8">KCTC 62186</strain>
    </source>
</reference>
<protein>
    <submittedName>
        <fullName evidence="7">50S ribosomal protein L16 arginine hydroxylase</fullName>
    </submittedName>
</protein>
<evidence type="ECO:0000256" key="1">
    <source>
        <dbReference type="ARBA" id="ARBA00001954"/>
    </source>
</evidence>
<evidence type="ECO:0000313" key="8">
    <source>
        <dbReference type="Proteomes" id="UP001157186"/>
    </source>
</evidence>
<evidence type="ECO:0000256" key="5">
    <source>
        <dbReference type="ARBA" id="ARBA00023004"/>
    </source>
</evidence>
<dbReference type="Gene3D" id="3.40.366.30">
    <property type="entry name" value="50S ribosomal protein L16 arginine hydroxylase, Chain A, Domain 2"/>
    <property type="match status" value="1"/>
</dbReference>
<proteinExistence type="predicted"/>
<dbReference type="PANTHER" id="PTHR13096:SF8">
    <property type="entry name" value="RIBOSOMAL OXYGENASE 1"/>
    <property type="match status" value="1"/>
</dbReference>
<dbReference type="SUPFAM" id="SSF51197">
    <property type="entry name" value="Clavaminate synthase-like"/>
    <property type="match status" value="1"/>
</dbReference>
<evidence type="ECO:0000256" key="3">
    <source>
        <dbReference type="ARBA" id="ARBA00022964"/>
    </source>
</evidence>
<dbReference type="GO" id="GO:0005840">
    <property type="term" value="C:ribosome"/>
    <property type="evidence" value="ECO:0007669"/>
    <property type="project" value="UniProtKB-KW"/>
</dbReference>
<name>A0ABQ6GWG0_9GAMM</name>
<keyword evidence="4" id="KW-0560">Oxidoreductase</keyword>
<keyword evidence="8" id="KW-1185">Reference proteome</keyword>
<dbReference type="Pfam" id="PF20514">
    <property type="entry name" value="WHD_ROXA"/>
    <property type="match status" value="1"/>
</dbReference>
<evidence type="ECO:0000256" key="2">
    <source>
        <dbReference type="ARBA" id="ARBA00022723"/>
    </source>
</evidence>
<feature type="domain" description="JmjC" evidence="6">
    <location>
        <begin position="100"/>
        <end position="228"/>
    </location>
</feature>
<gene>
    <name evidence="7" type="ORF">tinsulaeT_35420</name>
</gene>
<dbReference type="InterPro" id="IPR046799">
    <property type="entry name" value="ROXA-like_wH"/>
</dbReference>
<keyword evidence="3" id="KW-0223">Dioxygenase</keyword>
<evidence type="ECO:0000259" key="6">
    <source>
        <dbReference type="PROSITE" id="PS51184"/>
    </source>
</evidence>
<accession>A0ABQ6GWG0</accession>
<organism evidence="7 8">
    <name type="scientific">Thalassotalea insulae</name>
    <dbReference type="NCBI Taxonomy" id="2056778"/>
    <lineage>
        <taxon>Bacteria</taxon>
        <taxon>Pseudomonadati</taxon>
        <taxon>Pseudomonadota</taxon>
        <taxon>Gammaproteobacteria</taxon>
        <taxon>Alteromonadales</taxon>
        <taxon>Colwelliaceae</taxon>
        <taxon>Thalassotalea</taxon>
    </lineage>
</organism>